<dbReference type="InterPro" id="IPR023213">
    <property type="entry name" value="CAT-like_dom_sf"/>
</dbReference>
<organism evidence="3 4">
    <name type="scientific">Streptomyces katrae</name>
    <dbReference type="NCBI Taxonomy" id="68223"/>
    <lineage>
        <taxon>Bacteria</taxon>
        <taxon>Bacillati</taxon>
        <taxon>Actinomycetota</taxon>
        <taxon>Actinomycetes</taxon>
        <taxon>Kitasatosporales</taxon>
        <taxon>Streptomycetaceae</taxon>
        <taxon>Streptomyces</taxon>
    </lineage>
</organism>
<keyword evidence="4" id="KW-1185">Reference proteome</keyword>
<dbReference type="PANTHER" id="PTHR45527">
    <property type="entry name" value="NONRIBOSOMAL PEPTIDE SYNTHETASE"/>
    <property type="match status" value="1"/>
</dbReference>
<dbReference type="RefSeq" id="WP_285341013.1">
    <property type="nucleotide sequence ID" value="NZ_JASITI010000006.1"/>
</dbReference>
<dbReference type="Gene3D" id="3.30.559.30">
    <property type="entry name" value="Nonribosomal peptide synthetase, condensation domain"/>
    <property type="match status" value="1"/>
</dbReference>
<reference evidence="3 4" key="1">
    <citation type="submission" date="2023-05" db="EMBL/GenBank/DDBJ databases">
        <title>Sequencing and Assembly of Streptomyces sp. NP73.</title>
        <authorList>
            <person name="Konwar A.N."/>
            <person name="Saikia K."/>
            <person name="Thakur D."/>
        </authorList>
    </citation>
    <scope>NUCLEOTIDE SEQUENCE [LARGE SCALE GENOMIC DNA]</scope>
    <source>
        <strain evidence="3 4">NP73</strain>
    </source>
</reference>
<proteinExistence type="predicted"/>
<accession>A0ABT7GP60</accession>
<feature type="domain" description="Condensation" evidence="2">
    <location>
        <begin position="26"/>
        <end position="338"/>
    </location>
</feature>
<evidence type="ECO:0000313" key="3">
    <source>
        <dbReference type="EMBL" id="MDK9495382.1"/>
    </source>
</evidence>
<name>A0ABT7GP60_9ACTN</name>
<comment type="caution">
    <text evidence="3">The sequence shown here is derived from an EMBL/GenBank/DDBJ whole genome shotgun (WGS) entry which is preliminary data.</text>
</comment>
<dbReference type="SUPFAM" id="SSF52777">
    <property type="entry name" value="CoA-dependent acyltransferases"/>
    <property type="match status" value="2"/>
</dbReference>
<feature type="region of interest" description="Disordered" evidence="1">
    <location>
        <begin position="1"/>
        <end position="20"/>
    </location>
</feature>
<protein>
    <submittedName>
        <fullName evidence="3">Condensation domain-containing protein</fullName>
    </submittedName>
</protein>
<evidence type="ECO:0000256" key="1">
    <source>
        <dbReference type="SAM" id="MobiDB-lite"/>
    </source>
</evidence>
<evidence type="ECO:0000259" key="2">
    <source>
        <dbReference type="Pfam" id="PF00668"/>
    </source>
</evidence>
<evidence type="ECO:0000313" key="4">
    <source>
        <dbReference type="Proteomes" id="UP001223390"/>
    </source>
</evidence>
<dbReference type="InterPro" id="IPR001242">
    <property type="entry name" value="Condensation_dom"/>
</dbReference>
<dbReference type="Proteomes" id="UP001223390">
    <property type="component" value="Unassembled WGS sequence"/>
</dbReference>
<dbReference type="Pfam" id="PF00668">
    <property type="entry name" value="Condensation"/>
    <property type="match status" value="1"/>
</dbReference>
<dbReference type="EMBL" id="JASITI010000006">
    <property type="protein sequence ID" value="MDK9495382.1"/>
    <property type="molecule type" value="Genomic_DNA"/>
</dbReference>
<sequence>MNAAPGDRPPPSTARATAAPRPWIHPATPLQLDVLLDGLAHPGRGLYTEQLHWLWHGPLDTERFARAWQTVTGQEAVLRTGLAEPAPAAAPRFAVHAYAAPLITHHGPGGTGPRAWEALLATERMREFDLTRPGPLRIALLGGPDGGTRVLLTYHRALLDPVGVRRLLESFHRAYAADGPARGGERRPDLRDHLRWVGAQDPAPAREFWTWAAPPAGSVTLPALDRGPTHQSGHGRTSQRLTPAEAARLRAWAALLGAAESTALHAAWALLLYRAGSGGAPGAVPVAFSAAVSGRMIPLEGAGQLPGPLGNALPVAVDVHPGATVAVLLGELAGRAVDLAAYEWVSPGQIRSWAPGSPRTESVLAFLPPDGGGRNAPPPGADQAEVAGALTGMPVAVSARHDHDGGLTLTAVHDRTRLTDGDAAELLWQTALLLRRLPLEAGPDTTVAEALVPLYGAPSPRVAPAPVPAARVLRPAAAAGAGPVCLIRPPGAAEDCYDRIAERHRGTRALLACPPDPDSVLAALAPALAAGEPVAVGGYPGARALAQEAARRVAAYGWSPPPVLVAGSDRALARALAGPSQRGSSGS</sequence>
<gene>
    <name evidence="3" type="ORF">QEZ40_006029</name>
</gene>
<dbReference type="PANTHER" id="PTHR45527:SF1">
    <property type="entry name" value="FATTY ACID SYNTHASE"/>
    <property type="match status" value="1"/>
</dbReference>
<dbReference type="Gene3D" id="3.30.559.10">
    <property type="entry name" value="Chloramphenicol acetyltransferase-like domain"/>
    <property type="match status" value="1"/>
</dbReference>